<keyword evidence="2" id="KW-1185">Reference proteome</keyword>
<dbReference type="Proteomes" id="UP000249464">
    <property type="component" value="Unassembled WGS sequence"/>
</dbReference>
<evidence type="ECO:0000313" key="1">
    <source>
        <dbReference type="EMBL" id="SGY39394.1"/>
    </source>
</evidence>
<dbReference type="AlphaFoldDB" id="A0A2X0MVL3"/>
<dbReference type="EMBL" id="FQNC01000042">
    <property type="protein sequence ID" value="SGY39394.1"/>
    <property type="molecule type" value="Genomic_DNA"/>
</dbReference>
<sequence length="73" mass="8425">MAVCIHYKARHWECERSKSTRHFSACCSQGKYRQLREGSDSGQLLQAKAFRENARSYNNALSFTSLAAHWDQT</sequence>
<accession>A0A2X0MVL3</accession>
<name>A0A2X0MVL3_9BASI</name>
<gene>
    <name evidence="1" type="primary">BQ5605_C003g02209</name>
    <name evidence="1" type="ORF">BQ5605_C003G02209</name>
</gene>
<reference evidence="1 2" key="1">
    <citation type="submission" date="2016-11" db="EMBL/GenBank/DDBJ databases">
        <authorList>
            <person name="Jaros S."/>
            <person name="Januszkiewicz K."/>
            <person name="Wedrychowicz H."/>
        </authorList>
    </citation>
    <scope>NUCLEOTIDE SEQUENCE [LARGE SCALE GENOMIC DNA]</scope>
</reference>
<organism evidence="1 2">
    <name type="scientific">Microbotryum silenes-dioicae</name>
    <dbReference type="NCBI Taxonomy" id="796604"/>
    <lineage>
        <taxon>Eukaryota</taxon>
        <taxon>Fungi</taxon>
        <taxon>Dikarya</taxon>
        <taxon>Basidiomycota</taxon>
        <taxon>Pucciniomycotina</taxon>
        <taxon>Microbotryomycetes</taxon>
        <taxon>Microbotryales</taxon>
        <taxon>Microbotryaceae</taxon>
        <taxon>Microbotryum</taxon>
    </lineage>
</organism>
<protein>
    <submittedName>
        <fullName evidence="1">BQ5605_C003g02209 protein</fullName>
    </submittedName>
</protein>
<evidence type="ECO:0000313" key="2">
    <source>
        <dbReference type="Proteomes" id="UP000249464"/>
    </source>
</evidence>
<proteinExistence type="predicted"/>